<dbReference type="AlphaFoldDB" id="I3T2D4"/>
<protein>
    <submittedName>
        <fullName evidence="1">Uncharacterized protein</fullName>
    </submittedName>
</protein>
<accession>I3T2D4</accession>
<sequence>MDIYADVGPRASCKLDSNGFVGESGAVELSGDDIQVPTEGRIEAKAEPQACK</sequence>
<organism evidence="1">
    <name type="scientific">Lotus japonicus</name>
    <name type="common">Lotus corniculatus var. japonicus</name>
    <dbReference type="NCBI Taxonomy" id="34305"/>
    <lineage>
        <taxon>Eukaryota</taxon>
        <taxon>Viridiplantae</taxon>
        <taxon>Streptophyta</taxon>
        <taxon>Embryophyta</taxon>
        <taxon>Tracheophyta</taxon>
        <taxon>Spermatophyta</taxon>
        <taxon>Magnoliopsida</taxon>
        <taxon>eudicotyledons</taxon>
        <taxon>Gunneridae</taxon>
        <taxon>Pentapetalae</taxon>
        <taxon>rosids</taxon>
        <taxon>fabids</taxon>
        <taxon>Fabales</taxon>
        <taxon>Fabaceae</taxon>
        <taxon>Papilionoideae</taxon>
        <taxon>50 kb inversion clade</taxon>
        <taxon>NPAAA clade</taxon>
        <taxon>Hologalegina</taxon>
        <taxon>robinioid clade</taxon>
        <taxon>Loteae</taxon>
        <taxon>Lotus</taxon>
    </lineage>
</organism>
<dbReference type="EMBL" id="BT146882">
    <property type="protein sequence ID" value="AFK46676.1"/>
    <property type="molecule type" value="mRNA"/>
</dbReference>
<name>I3T2D4_LOTJA</name>
<reference evidence="1" key="1">
    <citation type="submission" date="2012-05" db="EMBL/GenBank/DDBJ databases">
        <authorList>
            <person name="Krishnakumar V."/>
            <person name="Cheung F."/>
            <person name="Xiao Y."/>
            <person name="Chan A."/>
            <person name="Moskal W.A."/>
            <person name="Town C.D."/>
        </authorList>
    </citation>
    <scope>NUCLEOTIDE SEQUENCE</scope>
</reference>
<proteinExistence type="evidence at transcript level"/>
<evidence type="ECO:0000313" key="1">
    <source>
        <dbReference type="EMBL" id="AFK46676.1"/>
    </source>
</evidence>